<sequence length="243" mass="27851">MADSKQIILFDLPTRAPVRTWSFNPWKIRFVLNYKGLDYKTQWVEYPDIKPTLENHVPPPGEGNVYTVPSIVTPEGNYIMDSNNIVKYLEEKYPEPPLHLDSPYREKVINAMRATFPGMYPIFVPLVPKRLLSEGSIEFFLRTREEDHGPLDELEKNLGGEVGWAKATAGLQQGTALLKENPDGPFFMGKEPSYADFIWGGFLLFVQLIGEDLWENFLKHTGDAKVHTDLLEALKPWSERCDH</sequence>
<dbReference type="GO" id="GO:0005737">
    <property type="term" value="C:cytoplasm"/>
    <property type="evidence" value="ECO:0007669"/>
    <property type="project" value="TreeGrafter"/>
</dbReference>
<dbReference type="Gene3D" id="1.20.1050.10">
    <property type="match status" value="1"/>
</dbReference>
<reference evidence="2" key="2">
    <citation type="submission" date="2023-06" db="EMBL/GenBank/DDBJ databases">
        <authorList>
            <consortium name="Lawrence Berkeley National Laboratory"/>
            <person name="Haridas S."/>
            <person name="Hensen N."/>
            <person name="Bonometti L."/>
            <person name="Westerberg I."/>
            <person name="Brannstrom I.O."/>
            <person name="Guillou S."/>
            <person name="Cros-Aarteil S."/>
            <person name="Calhoun S."/>
            <person name="Kuo A."/>
            <person name="Mondo S."/>
            <person name="Pangilinan J."/>
            <person name="Riley R."/>
            <person name="Labutti K."/>
            <person name="Andreopoulos B."/>
            <person name="Lipzen A."/>
            <person name="Chen C."/>
            <person name="Yanf M."/>
            <person name="Daum C."/>
            <person name="Ng V."/>
            <person name="Clum A."/>
            <person name="Steindorff A."/>
            <person name="Ohm R."/>
            <person name="Martin F."/>
            <person name="Silar P."/>
            <person name="Natvig D."/>
            <person name="Lalanne C."/>
            <person name="Gautier V."/>
            <person name="Ament-Velasquez S.L."/>
            <person name="Kruys A."/>
            <person name="Hutchinson M.I."/>
            <person name="Powell A.J."/>
            <person name="Barry K."/>
            <person name="Miller A.N."/>
            <person name="Grigoriev I.V."/>
            <person name="Debuchy R."/>
            <person name="Gladieux P."/>
            <person name="Thoren M.H."/>
            <person name="Johannesson H."/>
        </authorList>
    </citation>
    <scope>NUCLEOTIDE SEQUENCE</scope>
    <source>
        <strain evidence="2">CBS 118394</strain>
    </source>
</reference>
<evidence type="ECO:0000313" key="2">
    <source>
        <dbReference type="EMBL" id="KAK3329231.1"/>
    </source>
</evidence>
<dbReference type="InterPro" id="IPR036249">
    <property type="entry name" value="Thioredoxin-like_sf"/>
</dbReference>
<dbReference type="Proteomes" id="UP001283341">
    <property type="component" value="Unassembled WGS sequence"/>
</dbReference>
<proteinExistence type="predicted"/>
<dbReference type="PANTHER" id="PTHR43968">
    <property type="match status" value="1"/>
</dbReference>
<dbReference type="PROSITE" id="PS50404">
    <property type="entry name" value="GST_NTER"/>
    <property type="match status" value="1"/>
</dbReference>
<dbReference type="EMBL" id="JAUEDM010000001">
    <property type="protein sequence ID" value="KAK3329231.1"/>
    <property type="molecule type" value="Genomic_DNA"/>
</dbReference>
<dbReference type="SUPFAM" id="SSF52833">
    <property type="entry name" value="Thioredoxin-like"/>
    <property type="match status" value="1"/>
</dbReference>
<protein>
    <submittedName>
        <fullName evidence="2">Glutathione S-transferase</fullName>
    </submittedName>
</protein>
<gene>
    <name evidence="2" type="ORF">B0H66DRAFT_540478</name>
</gene>
<dbReference type="PANTHER" id="PTHR43968:SF6">
    <property type="entry name" value="GLUTATHIONE S-TRANSFERASE OMEGA"/>
    <property type="match status" value="1"/>
</dbReference>
<accession>A0AAE0IQ34</accession>
<evidence type="ECO:0000313" key="3">
    <source>
        <dbReference type="Proteomes" id="UP001283341"/>
    </source>
</evidence>
<name>A0AAE0IQ34_9PEZI</name>
<dbReference type="SUPFAM" id="SSF47616">
    <property type="entry name" value="GST C-terminal domain-like"/>
    <property type="match status" value="1"/>
</dbReference>
<feature type="domain" description="GST N-terminal" evidence="1">
    <location>
        <begin position="12"/>
        <end position="97"/>
    </location>
</feature>
<dbReference type="InterPro" id="IPR004045">
    <property type="entry name" value="Glutathione_S-Trfase_N"/>
</dbReference>
<dbReference type="CDD" id="cd03038">
    <property type="entry name" value="GST_N_etherase_LigE"/>
    <property type="match status" value="1"/>
</dbReference>
<evidence type="ECO:0000259" key="1">
    <source>
        <dbReference type="PROSITE" id="PS50404"/>
    </source>
</evidence>
<reference evidence="2" key="1">
    <citation type="journal article" date="2023" name="Mol. Phylogenet. Evol.">
        <title>Genome-scale phylogeny and comparative genomics of the fungal order Sordariales.</title>
        <authorList>
            <person name="Hensen N."/>
            <person name="Bonometti L."/>
            <person name="Westerberg I."/>
            <person name="Brannstrom I.O."/>
            <person name="Guillou S."/>
            <person name="Cros-Aarteil S."/>
            <person name="Calhoun S."/>
            <person name="Haridas S."/>
            <person name="Kuo A."/>
            <person name="Mondo S."/>
            <person name="Pangilinan J."/>
            <person name="Riley R."/>
            <person name="LaButti K."/>
            <person name="Andreopoulos B."/>
            <person name="Lipzen A."/>
            <person name="Chen C."/>
            <person name="Yan M."/>
            <person name="Daum C."/>
            <person name="Ng V."/>
            <person name="Clum A."/>
            <person name="Steindorff A."/>
            <person name="Ohm R.A."/>
            <person name="Martin F."/>
            <person name="Silar P."/>
            <person name="Natvig D.O."/>
            <person name="Lalanne C."/>
            <person name="Gautier V."/>
            <person name="Ament-Velasquez S.L."/>
            <person name="Kruys A."/>
            <person name="Hutchinson M.I."/>
            <person name="Powell A.J."/>
            <person name="Barry K."/>
            <person name="Miller A.N."/>
            <person name="Grigoriev I.V."/>
            <person name="Debuchy R."/>
            <person name="Gladieux P."/>
            <person name="Hiltunen Thoren M."/>
            <person name="Johannesson H."/>
        </authorList>
    </citation>
    <scope>NUCLEOTIDE SEQUENCE</scope>
    <source>
        <strain evidence="2">CBS 118394</strain>
    </source>
</reference>
<organism evidence="2 3">
    <name type="scientific">Apodospora peruviana</name>
    <dbReference type="NCBI Taxonomy" id="516989"/>
    <lineage>
        <taxon>Eukaryota</taxon>
        <taxon>Fungi</taxon>
        <taxon>Dikarya</taxon>
        <taxon>Ascomycota</taxon>
        <taxon>Pezizomycotina</taxon>
        <taxon>Sordariomycetes</taxon>
        <taxon>Sordariomycetidae</taxon>
        <taxon>Sordariales</taxon>
        <taxon>Lasiosphaeriaceae</taxon>
        <taxon>Apodospora</taxon>
    </lineage>
</organism>
<keyword evidence="3" id="KW-1185">Reference proteome</keyword>
<dbReference type="InterPro" id="IPR050983">
    <property type="entry name" value="GST_Omega/HSP26"/>
</dbReference>
<dbReference type="AlphaFoldDB" id="A0AAE0IQ34"/>
<dbReference type="InterPro" id="IPR036282">
    <property type="entry name" value="Glutathione-S-Trfase_C_sf"/>
</dbReference>
<comment type="caution">
    <text evidence="2">The sequence shown here is derived from an EMBL/GenBank/DDBJ whole genome shotgun (WGS) entry which is preliminary data.</text>
</comment>
<dbReference type="InterPro" id="IPR054416">
    <property type="entry name" value="GST_UstS-like_C"/>
</dbReference>
<dbReference type="Pfam" id="PF22041">
    <property type="entry name" value="GST_C_7"/>
    <property type="match status" value="1"/>
</dbReference>
<dbReference type="Pfam" id="PF13409">
    <property type="entry name" value="GST_N_2"/>
    <property type="match status" value="1"/>
</dbReference>
<dbReference type="Gene3D" id="3.40.30.10">
    <property type="entry name" value="Glutaredoxin"/>
    <property type="match status" value="1"/>
</dbReference>